<keyword evidence="2" id="KW-1185">Reference proteome</keyword>
<evidence type="ECO:0000313" key="1">
    <source>
        <dbReference type="EMBL" id="RLM85361.1"/>
    </source>
</evidence>
<dbReference type="EMBL" id="PQIB02000011">
    <property type="protein sequence ID" value="RLM85361.1"/>
    <property type="molecule type" value="Genomic_DNA"/>
</dbReference>
<comment type="caution">
    <text evidence="1">The sequence shown here is derived from an EMBL/GenBank/DDBJ whole genome shotgun (WGS) entry which is preliminary data.</text>
</comment>
<evidence type="ECO:0000313" key="2">
    <source>
        <dbReference type="Proteomes" id="UP000275267"/>
    </source>
</evidence>
<gene>
    <name evidence="1" type="ORF">C2845_PM04G04520</name>
</gene>
<dbReference type="AlphaFoldDB" id="A0A3L6QQR1"/>
<protein>
    <submittedName>
        <fullName evidence="1">Uncharacterized protein</fullName>
    </submittedName>
</protein>
<proteinExistence type="predicted"/>
<accession>A0A3L6QQR1</accession>
<dbReference type="Proteomes" id="UP000275267">
    <property type="component" value="Unassembled WGS sequence"/>
</dbReference>
<reference evidence="2" key="1">
    <citation type="journal article" date="2019" name="Nat. Commun.">
        <title>The genome of broomcorn millet.</title>
        <authorList>
            <person name="Zou C."/>
            <person name="Miki D."/>
            <person name="Li D."/>
            <person name="Tang Q."/>
            <person name="Xiao L."/>
            <person name="Rajput S."/>
            <person name="Deng P."/>
            <person name="Jia W."/>
            <person name="Huang R."/>
            <person name="Zhang M."/>
            <person name="Sun Y."/>
            <person name="Hu J."/>
            <person name="Fu X."/>
            <person name="Schnable P.S."/>
            <person name="Li F."/>
            <person name="Zhang H."/>
            <person name="Feng B."/>
            <person name="Zhu X."/>
            <person name="Liu R."/>
            <person name="Schnable J.C."/>
            <person name="Zhu J.-K."/>
            <person name="Zhang H."/>
        </authorList>
    </citation>
    <scope>NUCLEOTIDE SEQUENCE [LARGE SCALE GENOMIC DNA]</scope>
</reference>
<name>A0A3L6QQR1_PANMI</name>
<sequence>MEAQPRDSDGDDAPWAVPGWIWRFPGRSWGSAEPPGSVGAQAKRCHAGCRRWRLALGMTLRRPVWEGGHCRSSFAGLPGWLGLAWTLPRPLVKVQYGH</sequence>
<organism evidence="1 2">
    <name type="scientific">Panicum miliaceum</name>
    <name type="common">Proso millet</name>
    <name type="synonym">Broomcorn millet</name>
    <dbReference type="NCBI Taxonomy" id="4540"/>
    <lineage>
        <taxon>Eukaryota</taxon>
        <taxon>Viridiplantae</taxon>
        <taxon>Streptophyta</taxon>
        <taxon>Embryophyta</taxon>
        <taxon>Tracheophyta</taxon>
        <taxon>Spermatophyta</taxon>
        <taxon>Magnoliopsida</taxon>
        <taxon>Liliopsida</taxon>
        <taxon>Poales</taxon>
        <taxon>Poaceae</taxon>
        <taxon>PACMAD clade</taxon>
        <taxon>Panicoideae</taxon>
        <taxon>Panicodae</taxon>
        <taxon>Paniceae</taxon>
        <taxon>Panicinae</taxon>
        <taxon>Panicum</taxon>
        <taxon>Panicum sect. Panicum</taxon>
    </lineage>
</organism>